<dbReference type="GO" id="GO:0004252">
    <property type="term" value="F:serine-type endopeptidase activity"/>
    <property type="evidence" value="ECO:0007669"/>
    <property type="project" value="InterPro"/>
</dbReference>
<evidence type="ECO:0000256" key="2">
    <source>
        <dbReference type="ARBA" id="ARBA00024195"/>
    </source>
</evidence>
<dbReference type="GO" id="GO:0006508">
    <property type="term" value="P:proteolysis"/>
    <property type="evidence" value="ECO:0007669"/>
    <property type="project" value="InterPro"/>
</dbReference>
<dbReference type="AlphaFoldDB" id="A0A7M5UH40"/>
<evidence type="ECO:0000256" key="3">
    <source>
        <dbReference type="SAM" id="SignalP"/>
    </source>
</evidence>
<dbReference type="InterPro" id="IPR001254">
    <property type="entry name" value="Trypsin_dom"/>
</dbReference>
<dbReference type="Proteomes" id="UP000594262">
    <property type="component" value="Unplaced"/>
</dbReference>
<keyword evidence="1" id="KW-1015">Disulfide bond</keyword>
<dbReference type="FunFam" id="2.40.10.10:FF:000002">
    <property type="entry name" value="Transmembrane protease serine"/>
    <property type="match status" value="1"/>
</dbReference>
<dbReference type="InterPro" id="IPR018114">
    <property type="entry name" value="TRYPSIN_HIS"/>
</dbReference>
<sequence>MKLLQILILVSVVNADQFFNNFTICGKPIKKRTMESSNYVSPGYFPWQAAVKKTVISNFNGLPDCGATLISNEWLVSAAHCNITVGDHVVLGANYIGLSVEESRQYFRVKFVRPHPSYSKVTNDYDIALVQLDKPATYTDYVRPACIINSGTKLAAATKSEVSGWGLLKCGGPENLQKGEISISSNDVCNQIYGNKEVTPRMLCAKHPAGGREGCLGDGGGPLVVDVKQNQQFYLAGVVSWGTKCRHGFPEVFANVSTLREWLQEELKSKKVYRRLKVVKYHYTATIIQSYMIISTPQTGSN</sequence>
<evidence type="ECO:0000313" key="6">
    <source>
        <dbReference type="Proteomes" id="UP000594262"/>
    </source>
</evidence>
<dbReference type="InterPro" id="IPR043504">
    <property type="entry name" value="Peptidase_S1_PA_chymotrypsin"/>
</dbReference>
<dbReference type="PROSITE" id="PS50240">
    <property type="entry name" value="TRYPSIN_DOM"/>
    <property type="match status" value="1"/>
</dbReference>
<dbReference type="PRINTS" id="PR00722">
    <property type="entry name" value="CHYMOTRYPSIN"/>
</dbReference>
<dbReference type="EnsemblMetazoa" id="CLYHEMT010241.1">
    <property type="protein sequence ID" value="CLYHEMP010241.1"/>
    <property type="gene ID" value="CLYHEMG010241"/>
</dbReference>
<reference evidence="5" key="1">
    <citation type="submission" date="2021-01" db="UniProtKB">
        <authorList>
            <consortium name="EnsemblMetazoa"/>
        </authorList>
    </citation>
    <scope>IDENTIFICATION</scope>
</reference>
<dbReference type="CDD" id="cd00190">
    <property type="entry name" value="Tryp_SPc"/>
    <property type="match status" value="1"/>
</dbReference>
<accession>A0A7M5UH40</accession>
<dbReference type="PROSITE" id="PS00134">
    <property type="entry name" value="TRYPSIN_HIS"/>
    <property type="match status" value="1"/>
</dbReference>
<feature type="signal peptide" evidence="3">
    <location>
        <begin position="1"/>
        <end position="15"/>
    </location>
</feature>
<dbReference type="InterPro" id="IPR009003">
    <property type="entry name" value="Peptidase_S1_PA"/>
</dbReference>
<protein>
    <recommendedName>
        <fullName evidence="4">Peptidase S1 domain-containing protein</fullName>
    </recommendedName>
</protein>
<proteinExistence type="inferred from homology"/>
<dbReference type="SUPFAM" id="SSF50494">
    <property type="entry name" value="Trypsin-like serine proteases"/>
    <property type="match status" value="1"/>
</dbReference>
<dbReference type="Gene3D" id="2.40.10.10">
    <property type="entry name" value="Trypsin-like serine proteases"/>
    <property type="match status" value="1"/>
</dbReference>
<evidence type="ECO:0000256" key="1">
    <source>
        <dbReference type="ARBA" id="ARBA00023157"/>
    </source>
</evidence>
<keyword evidence="6" id="KW-1185">Reference proteome</keyword>
<dbReference type="SMART" id="SM00020">
    <property type="entry name" value="Tryp_SPc"/>
    <property type="match status" value="1"/>
</dbReference>
<comment type="similarity">
    <text evidence="2">Belongs to the peptidase S1 family. CLIP subfamily.</text>
</comment>
<organism evidence="5 6">
    <name type="scientific">Clytia hemisphaerica</name>
    <dbReference type="NCBI Taxonomy" id="252671"/>
    <lineage>
        <taxon>Eukaryota</taxon>
        <taxon>Metazoa</taxon>
        <taxon>Cnidaria</taxon>
        <taxon>Hydrozoa</taxon>
        <taxon>Hydroidolina</taxon>
        <taxon>Leptothecata</taxon>
        <taxon>Obeliida</taxon>
        <taxon>Clytiidae</taxon>
        <taxon>Clytia</taxon>
    </lineage>
</organism>
<evidence type="ECO:0000313" key="5">
    <source>
        <dbReference type="EnsemblMetazoa" id="CLYHEMP010241.1"/>
    </source>
</evidence>
<feature type="domain" description="Peptidase S1" evidence="4">
    <location>
        <begin position="24"/>
        <end position="268"/>
    </location>
</feature>
<dbReference type="OrthoDB" id="6380950at2759"/>
<feature type="chain" id="PRO_5029671898" description="Peptidase S1 domain-containing protein" evidence="3">
    <location>
        <begin position="16"/>
        <end position="302"/>
    </location>
</feature>
<dbReference type="PANTHER" id="PTHR24252">
    <property type="entry name" value="ACROSIN-RELATED"/>
    <property type="match status" value="1"/>
</dbReference>
<name>A0A7M5UH40_9CNID</name>
<dbReference type="InterPro" id="IPR001314">
    <property type="entry name" value="Peptidase_S1A"/>
</dbReference>
<evidence type="ECO:0000259" key="4">
    <source>
        <dbReference type="PROSITE" id="PS50240"/>
    </source>
</evidence>
<keyword evidence="3" id="KW-0732">Signal</keyword>
<dbReference type="PANTHER" id="PTHR24252:SF11">
    <property type="entry name" value="ATRIAL NATRIURETIC PEPTIDE-CONVERTING ENZYME ISOFORM X1"/>
    <property type="match status" value="1"/>
</dbReference>
<dbReference type="Pfam" id="PF00089">
    <property type="entry name" value="Trypsin"/>
    <property type="match status" value="1"/>
</dbReference>